<dbReference type="PANTHER" id="PTHR32332">
    <property type="entry name" value="2-NITROPROPANE DIOXYGENASE"/>
    <property type="match status" value="1"/>
</dbReference>
<dbReference type="SUPFAM" id="SSF51412">
    <property type="entry name" value="Inosine monophosphate dehydrogenase (IMPDH)"/>
    <property type="match status" value="1"/>
</dbReference>
<dbReference type="Gene3D" id="3.20.20.70">
    <property type="entry name" value="Aldolase class I"/>
    <property type="match status" value="1"/>
</dbReference>
<organism evidence="6 7">
    <name type="scientific">Allisonella histaminiformans</name>
    <dbReference type="NCBI Taxonomy" id="209880"/>
    <lineage>
        <taxon>Bacteria</taxon>
        <taxon>Bacillati</taxon>
        <taxon>Bacillota</taxon>
        <taxon>Negativicutes</taxon>
        <taxon>Veillonellales</taxon>
        <taxon>Veillonellaceae</taxon>
        <taxon>Allisonella</taxon>
    </lineage>
</organism>
<dbReference type="Pfam" id="PF03060">
    <property type="entry name" value="NMO"/>
    <property type="match status" value="2"/>
</dbReference>
<dbReference type="PANTHER" id="PTHR32332:SF20">
    <property type="entry name" value="2-NITROPROPANE DIOXYGENASE-LIKE PROTEIN"/>
    <property type="match status" value="1"/>
</dbReference>
<dbReference type="CDD" id="cd04730">
    <property type="entry name" value="NPD_like"/>
    <property type="match status" value="1"/>
</dbReference>
<dbReference type="AlphaFoldDB" id="A0A1G5V7Q2"/>
<evidence type="ECO:0000256" key="2">
    <source>
        <dbReference type="ARBA" id="ARBA00013457"/>
    </source>
</evidence>
<dbReference type="EMBL" id="FMXA01000005">
    <property type="protein sequence ID" value="SDA41902.1"/>
    <property type="molecule type" value="Genomic_DNA"/>
</dbReference>
<keyword evidence="3" id="KW-0285">Flavoprotein</keyword>
<proteinExistence type="predicted"/>
<accession>A0A1G5V7Q2</accession>
<evidence type="ECO:0000256" key="4">
    <source>
        <dbReference type="ARBA" id="ARBA00022643"/>
    </source>
</evidence>
<keyword evidence="7" id="KW-1185">Reference proteome</keyword>
<evidence type="ECO:0000313" key="6">
    <source>
        <dbReference type="EMBL" id="SDA41902.1"/>
    </source>
</evidence>
<comment type="function">
    <text evidence="1">Nitronate monooxygenase that uses molecular oxygen to catalyze the oxidative denitrification of alkyl nitronates. Acts on propionate 3-nitronate (P3N), the presumed physiological substrate. Probably functions in the detoxification of P3N, a metabolic poison produced by plants and fungi as a defense mechanism.</text>
</comment>
<name>A0A1G5V7Q2_9FIRM</name>
<evidence type="ECO:0000256" key="5">
    <source>
        <dbReference type="ARBA" id="ARBA00023002"/>
    </source>
</evidence>
<keyword evidence="5" id="KW-0560">Oxidoreductase</keyword>
<dbReference type="GO" id="GO:0018580">
    <property type="term" value="F:nitronate monooxygenase activity"/>
    <property type="evidence" value="ECO:0007669"/>
    <property type="project" value="InterPro"/>
</dbReference>
<evidence type="ECO:0000256" key="1">
    <source>
        <dbReference type="ARBA" id="ARBA00003535"/>
    </source>
</evidence>
<dbReference type="GeneID" id="87755490"/>
<dbReference type="STRING" id="209880.SAMN02910343_00444"/>
<dbReference type="InterPro" id="IPR004136">
    <property type="entry name" value="NMO"/>
</dbReference>
<dbReference type="OrthoDB" id="9778912at2"/>
<dbReference type="RefSeq" id="WP_091363386.1">
    <property type="nucleotide sequence ID" value="NZ_FMXA01000005.1"/>
</dbReference>
<keyword evidence="4" id="KW-0288">FMN</keyword>
<protein>
    <recommendedName>
        <fullName evidence="2">Probable nitronate monooxygenase</fullName>
    </recommendedName>
</protein>
<evidence type="ECO:0000256" key="3">
    <source>
        <dbReference type="ARBA" id="ARBA00022630"/>
    </source>
</evidence>
<reference evidence="6 7" key="1">
    <citation type="submission" date="2016-10" db="EMBL/GenBank/DDBJ databases">
        <authorList>
            <person name="de Groot N.N."/>
        </authorList>
    </citation>
    <scope>NUCLEOTIDE SEQUENCE [LARGE SCALE GENOMIC DNA]</scope>
    <source>
        <strain evidence="6 7">DSM 15230</strain>
    </source>
</reference>
<sequence>MWKTRITELLGIDYPIIQGAMAYISESQLAASIYHAGGAGVIASGGFTVDEVQNYIHEVRDMCGSRAVFGVNLMLQAPNKDDIAQLVCDEKVPFVTIGAGNASPYIAPLHQAGVRALAIVPTVKLAQRVQERGADAIIIEGMEAGGHDGKLTLMALMENVIPSVEVPVIAAGGIVDGRGIAAALIMGASGVQMGTRFLLSEECQVHPAYKEAIIHASDKDSTVTGFSKNDSVRGLRNAFTRRYLEAEYSGASIDELRALSRGTTRRAVQEGDIHEGYVLAGMSLTHLNKIQPMQEIMEELVAETEKTLNKAATVIKE</sequence>
<dbReference type="InterPro" id="IPR013785">
    <property type="entry name" value="Aldolase_TIM"/>
</dbReference>
<evidence type="ECO:0000313" key="7">
    <source>
        <dbReference type="Proteomes" id="UP000199689"/>
    </source>
</evidence>
<gene>
    <name evidence="6" type="ORF">SAMN02910343_00444</name>
</gene>
<dbReference type="Proteomes" id="UP000199689">
    <property type="component" value="Unassembled WGS sequence"/>
</dbReference>